<protein>
    <submittedName>
        <fullName evidence="2">Uncharacterized protein</fullName>
    </submittedName>
</protein>
<dbReference type="Proteomes" id="UP000499080">
    <property type="component" value="Unassembled WGS sequence"/>
</dbReference>
<evidence type="ECO:0000256" key="1">
    <source>
        <dbReference type="SAM" id="MobiDB-lite"/>
    </source>
</evidence>
<accession>A0A4Y2CSJ1</accession>
<gene>
    <name evidence="2" type="ORF">AVEN_147836_1</name>
</gene>
<proteinExistence type="predicted"/>
<sequence>MNLLLRRPERGEETSHDEAESIQNTSLSYYEITFEYLALWSKNCVKDLEVYWARVKETPEWKDVEINNASALPETNVVIQCDENGLYKY</sequence>
<feature type="compositionally biased region" description="Basic and acidic residues" evidence="1">
    <location>
        <begin position="1"/>
        <end position="19"/>
    </location>
</feature>
<dbReference type="AlphaFoldDB" id="A0A4Y2CSJ1"/>
<keyword evidence="3" id="KW-1185">Reference proteome</keyword>
<name>A0A4Y2CSJ1_ARAVE</name>
<comment type="caution">
    <text evidence="2">The sequence shown here is derived from an EMBL/GenBank/DDBJ whole genome shotgun (WGS) entry which is preliminary data.</text>
</comment>
<evidence type="ECO:0000313" key="2">
    <source>
        <dbReference type="EMBL" id="GBM06896.1"/>
    </source>
</evidence>
<organism evidence="2 3">
    <name type="scientific">Araneus ventricosus</name>
    <name type="common">Orbweaver spider</name>
    <name type="synonym">Epeira ventricosa</name>
    <dbReference type="NCBI Taxonomy" id="182803"/>
    <lineage>
        <taxon>Eukaryota</taxon>
        <taxon>Metazoa</taxon>
        <taxon>Ecdysozoa</taxon>
        <taxon>Arthropoda</taxon>
        <taxon>Chelicerata</taxon>
        <taxon>Arachnida</taxon>
        <taxon>Araneae</taxon>
        <taxon>Araneomorphae</taxon>
        <taxon>Entelegynae</taxon>
        <taxon>Araneoidea</taxon>
        <taxon>Araneidae</taxon>
        <taxon>Araneus</taxon>
    </lineage>
</organism>
<evidence type="ECO:0000313" key="3">
    <source>
        <dbReference type="Proteomes" id="UP000499080"/>
    </source>
</evidence>
<reference evidence="2 3" key="1">
    <citation type="journal article" date="2019" name="Sci. Rep.">
        <title>Orb-weaving spider Araneus ventricosus genome elucidates the spidroin gene catalogue.</title>
        <authorList>
            <person name="Kono N."/>
            <person name="Nakamura H."/>
            <person name="Ohtoshi R."/>
            <person name="Moran D.A.P."/>
            <person name="Shinohara A."/>
            <person name="Yoshida Y."/>
            <person name="Fujiwara M."/>
            <person name="Mori M."/>
            <person name="Tomita M."/>
            <person name="Arakawa K."/>
        </authorList>
    </citation>
    <scope>NUCLEOTIDE SEQUENCE [LARGE SCALE GENOMIC DNA]</scope>
</reference>
<feature type="region of interest" description="Disordered" evidence="1">
    <location>
        <begin position="1"/>
        <end position="20"/>
    </location>
</feature>
<dbReference type="EMBL" id="BGPR01000235">
    <property type="protein sequence ID" value="GBM06896.1"/>
    <property type="molecule type" value="Genomic_DNA"/>
</dbReference>